<dbReference type="PANTHER" id="PTHR43310:SF1">
    <property type="entry name" value="SULFATE TRANSPORTER YBAR-RELATED"/>
    <property type="match status" value="1"/>
</dbReference>
<sequence>MPSALRSLWRESLWREVLAGLAAALATLPSNMAHGAIAFAPLGTAGAIAGAAAMVVTGAIGGIVLGGLAGSRPLVGGPASAVSLAIAGVLGATLGGSGLPASAAELGSAVVIAAILTVLTALLVGGLALLRLGRLAALMPYPVLSGFLNGTALLLLLSQLGPLMGQPIGTWPSWEGMRPLAALVSLVTLLAMVAHPPGALARVPGSLRAIAAGWVADAALRAGGAGSLLGPLLGAPPTLLGHAGNLAAGLEALPLLPLAPMVPGLLAAASAIAVLVILETLTTGTVLRERGLPRADLDRDIRALAAANLASAAVGGTPVGGSVSGSTACHAAGGRGRLAAVTRGGFLLLILVALGPAVARLPQAVLTGIVLGTAWNMLDAGTLRPLLGGAVRPRMADAAVMLAVAGVAVAWSLAAAVAVGTGLAILAFTASMARGVIRRAWRNPGGRSRTRRPAWAEALLLRAGERIEVVELEGPLFFGSADAVVLHVERAVAAGAEVVILDLRRVNRVDLSGARQIGRLVRNPPAPAARVLLAGLREGHPAREDLTELGILSAIPAAATFETLETALQEVEGEILAASGVQAAERESAPGPLAALVELGLPPERAARLLPLMSEESFPAGTLVLCRDDLPEGLYVLLSGTADILIARPGSGQATLRVATLAPGALFGEMALLNGGRRTADVRARTALRCLKLSSEALSRTEEDDPATAAALLRAIARQLDSNLRMANTTVTMLDG</sequence>
<dbReference type="InterPro" id="IPR018488">
    <property type="entry name" value="cNMP-bd_CS"/>
</dbReference>
<dbReference type="PANTHER" id="PTHR43310">
    <property type="entry name" value="SULFATE TRANSPORTER YBAR-RELATED"/>
    <property type="match status" value="1"/>
</dbReference>
<keyword evidence="9" id="KW-1185">Reference proteome</keyword>
<feature type="domain" description="STAS" evidence="7">
    <location>
        <begin position="457"/>
        <end position="571"/>
    </location>
</feature>
<evidence type="ECO:0000256" key="5">
    <source>
        <dbReference type="SAM" id="Phobius"/>
    </source>
</evidence>
<feature type="domain" description="Cyclic nucleotide-binding" evidence="6">
    <location>
        <begin position="597"/>
        <end position="700"/>
    </location>
</feature>
<dbReference type="InterPro" id="IPR011547">
    <property type="entry name" value="SLC26A/SulP_dom"/>
</dbReference>
<dbReference type="PROSITE" id="PS50801">
    <property type="entry name" value="STAS"/>
    <property type="match status" value="1"/>
</dbReference>
<dbReference type="Pfam" id="PF01740">
    <property type="entry name" value="STAS"/>
    <property type="match status" value="1"/>
</dbReference>
<dbReference type="AlphaFoldDB" id="A0A940N2G8"/>
<evidence type="ECO:0000313" key="9">
    <source>
        <dbReference type="Proteomes" id="UP000677537"/>
    </source>
</evidence>
<feature type="transmembrane region" description="Helical" evidence="5">
    <location>
        <begin position="398"/>
        <end position="429"/>
    </location>
</feature>
<evidence type="ECO:0000259" key="7">
    <source>
        <dbReference type="PROSITE" id="PS50801"/>
    </source>
</evidence>
<reference evidence="8" key="1">
    <citation type="submission" date="2021-03" db="EMBL/GenBank/DDBJ databases">
        <authorList>
            <person name="So Y."/>
        </authorList>
    </citation>
    <scope>NUCLEOTIDE SEQUENCE</scope>
    <source>
        <strain evidence="8">SG15</strain>
    </source>
</reference>
<dbReference type="GO" id="GO:0016020">
    <property type="term" value="C:membrane"/>
    <property type="evidence" value="ECO:0007669"/>
    <property type="project" value="UniProtKB-SubCell"/>
</dbReference>
<feature type="transmembrane region" description="Helical" evidence="5">
    <location>
        <begin position="45"/>
        <end position="69"/>
    </location>
</feature>
<dbReference type="PROSITE" id="PS50042">
    <property type="entry name" value="CNMP_BINDING_3"/>
    <property type="match status" value="1"/>
</dbReference>
<dbReference type="InterPro" id="IPR014710">
    <property type="entry name" value="RmlC-like_jellyroll"/>
</dbReference>
<dbReference type="Pfam" id="PF00027">
    <property type="entry name" value="cNMP_binding"/>
    <property type="match status" value="1"/>
</dbReference>
<dbReference type="InterPro" id="IPR052706">
    <property type="entry name" value="Membrane-Transporter-like"/>
</dbReference>
<feature type="transmembrane region" description="Helical" evidence="5">
    <location>
        <begin position="141"/>
        <end position="160"/>
    </location>
</feature>
<dbReference type="InterPro" id="IPR002645">
    <property type="entry name" value="STAS_dom"/>
</dbReference>
<dbReference type="CDD" id="cd07042">
    <property type="entry name" value="STAS_SulP_like_sulfate_transporter"/>
    <property type="match status" value="1"/>
</dbReference>
<dbReference type="Gene3D" id="2.60.120.10">
    <property type="entry name" value="Jelly Rolls"/>
    <property type="match status" value="1"/>
</dbReference>
<dbReference type="Gene3D" id="3.30.750.24">
    <property type="entry name" value="STAS domain"/>
    <property type="match status" value="1"/>
</dbReference>
<feature type="transmembrane region" description="Helical" evidence="5">
    <location>
        <begin position="345"/>
        <end position="378"/>
    </location>
</feature>
<feature type="transmembrane region" description="Helical" evidence="5">
    <location>
        <begin position="255"/>
        <end position="278"/>
    </location>
</feature>
<keyword evidence="4 5" id="KW-0472">Membrane</keyword>
<dbReference type="SUPFAM" id="SSF51206">
    <property type="entry name" value="cAMP-binding domain-like"/>
    <property type="match status" value="1"/>
</dbReference>
<dbReference type="Proteomes" id="UP000677537">
    <property type="component" value="Unassembled WGS sequence"/>
</dbReference>
<accession>A0A940N2G8</accession>
<keyword evidence="2 5" id="KW-0812">Transmembrane</keyword>
<dbReference type="EMBL" id="JAGIZA010000018">
    <property type="protein sequence ID" value="MBP0495540.1"/>
    <property type="molecule type" value="Genomic_DNA"/>
</dbReference>
<dbReference type="InterPro" id="IPR000595">
    <property type="entry name" value="cNMP-bd_dom"/>
</dbReference>
<name>A0A940N2G8_9PROT</name>
<dbReference type="RefSeq" id="WP_209376336.1">
    <property type="nucleotide sequence ID" value="NZ_JAGIZA010000018.1"/>
</dbReference>
<organism evidence="8 9">
    <name type="scientific">Roseomonas indoligenes</name>
    <dbReference type="NCBI Taxonomy" id="2820811"/>
    <lineage>
        <taxon>Bacteria</taxon>
        <taxon>Pseudomonadati</taxon>
        <taxon>Pseudomonadota</taxon>
        <taxon>Alphaproteobacteria</taxon>
        <taxon>Acetobacterales</taxon>
        <taxon>Roseomonadaceae</taxon>
        <taxon>Roseomonas</taxon>
    </lineage>
</organism>
<dbReference type="InterPro" id="IPR018490">
    <property type="entry name" value="cNMP-bd_dom_sf"/>
</dbReference>
<proteinExistence type="predicted"/>
<evidence type="ECO:0000259" key="6">
    <source>
        <dbReference type="PROSITE" id="PS50042"/>
    </source>
</evidence>
<evidence type="ECO:0000256" key="1">
    <source>
        <dbReference type="ARBA" id="ARBA00004141"/>
    </source>
</evidence>
<dbReference type="CDD" id="cd00038">
    <property type="entry name" value="CAP_ED"/>
    <property type="match status" value="1"/>
</dbReference>
<protein>
    <submittedName>
        <fullName evidence="8">SLC26A/SulP transporter family protein</fullName>
    </submittedName>
</protein>
<comment type="caution">
    <text evidence="8">The sequence shown here is derived from an EMBL/GenBank/DDBJ whole genome shotgun (WGS) entry which is preliminary data.</text>
</comment>
<evidence type="ECO:0000256" key="4">
    <source>
        <dbReference type="ARBA" id="ARBA00023136"/>
    </source>
</evidence>
<dbReference type="Pfam" id="PF00916">
    <property type="entry name" value="Sulfate_transp"/>
    <property type="match status" value="1"/>
</dbReference>
<keyword evidence="3 5" id="KW-1133">Transmembrane helix</keyword>
<evidence type="ECO:0000313" key="8">
    <source>
        <dbReference type="EMBL" id="MBP0495540.1"/>
    </source>
</evidence>
<comment type="subcellular location">
    <subcellularLocation>
        <location evidence="1">Membrane</location>
        <topology evidence="1">Multi-pass membrane protein</topology>
    </subcellularLocation>
</comment>
<evidence type="ECO:0000256" key="2">
    <source>
        <dbReference type="ARBA" id="ARBA00022692"/>
    </source>
</evidence>
<dbReference type="SUPFAM" id="SSF52091">
    <property type="entry name" value="SpoIIaa-like"/>
    <property type="match status" value="1"/>
</dbReference>
<feature type="transmembrane region" description="Helical" evidence="5">
    <location>
        <begin position="212"/>
        <end position="235"/>
    </location>
</feature>
<dbReference type="InterPro" id="IPR036513">
    <property type="entry name" value="STAS_dom_sf"/>
</dbReference>
<dbReference type="SMART" id="SM00100">
    <property type="entry name" value="cNMP"/>
    <property type="match status" value="1"/>
</dbReference>
<dbReference type="PROSITE" id="PS00889">
    <property type="entry name" value="CNMP_BINDING_2"/>
    <property type="match status" value="1"/>
</dbReference>
<evidence type="ECO:0000256" key="3">
    <source>
        <dbReference type="ARBA" id="ARBA00022989"/>
    </source>
</evidence>
<gene>
    <name evidence="8" type="ORF">J5Y10_22330</name>
</gene>
<feature type="transmembrane region" description="Helical" evidence="5">
    <location>
        <begin position="106"/>
        <end position="129"/>
    </location>
</feature>
<feature type="transmembrane region" description="Helical" evidence="5">
    <location>
        <begin position="81"/>
        <end position="100"/>
    </location>
</feature>
<feature type="transmembrane region" description="Helical" evidence="5">
    <location>
        <begin position="180"/>
        <end position="200"/>
    </location>
</feature>